<keyword evidence="1" id="KW-0319">Glycerol metabolism</keyword>
<dbReference type="RefSeq" id="WP_091529165.1">
    <property type="nucleotide sequence ID" value="NZ_LT629772.1"/>
</dbReference>
<evidence type="ECO:0000313" key="9">
    <source>
        <dbReference type="EMBL" id="SDT34054.1"/>
    </source>
</evidence>
<evidence type="ECO:0000256" key="3">
    <source>
        <dbReference type="ARBA" id="ARBA00023125"/>
    </source>
</evidence>
<dbReference type="SUPFAM" id="SSF46785">
    <property type="entry name" value="Winged helix' DNA-binding domain"/>
    <property type="match status" value="1"/>
</dbReference>
<dbReference type="PANTHER" id="PTHR30136:SF24">
    <property type="entry name" value="HTH-TYPE TRANSCRIPTIONAL REPRESSOR ALLR"/>
    <property type="match status" value="1"/>
</dbReference>
<dbReference type="PROSITE" id="PS51077">
    <property type="entry name" value="HTH_ICLR"/>
    <property type="match status" value="1"/>
</dbReference>
<proteinExistence type="predicted"/>
<reference evidence="9 10" key="1">
    <citation type="submission" date="2016-10" db="EMBL/GenBank/DDBJ databases">
        <authorList>
            <person name="de Groot N.N."/>
        </authorList>
    </citation>
    <scope>NUCLEOTIDE SEQUENCE [LARGE SCALE GENOMIC DNA]</scope>
    <source>
        <strain evidence="9 10">DSM 21800</strain>
    </source>
</reference>
<evidence type="ECO:0000313" key="10">
    <source>
        <dbReference type="Proteomes" id="UP000199103"/>
    </source>
</evidence>
<evidence type="ECO:0000256" key="1">
    <source>
        <dbReference type="ARBA" id="ARBA00022798"/>
    </source>
</evidence>
<dbReference type="InterPro" id="IPR036388">
    <property type="entry name" value="WH-like_DNA-bd_sf"/>
</dbReference>
<dbReference type="EMBL" id="LT629772">
    <property type="protein sequence ID" value="SDT34054.1"/>
    <property type="molecule type" value="Genomic_DNA"/>
</dbReference>
<organism evidence="9 10">
    <name type="scientific">Microlunatus soli</name>
    <dbReference type="NCBI Taxonomy" id="630515"/>
    <lineage>
        <taxon>Bacteria</taxon>
        <taxon>Bacillati</taxon>
        <taxon>Actinomycetota</taxon>
        <taxon>Actinomycetes</taxon>
        <taxon>Propionibacteriales</taxon>
        <taxon>Propionibacteriaceae</taxon>
        <taxon>Microlunatus</taxon>
    </lineage>
</organism>
<dbReference type="GO" id="GO:0045892">
    <property type="term" value="P:negative regulation of DNA-templated transcription"/>
    <property type="evidence" value="ECO:0007669"/>
    <property type="project" value="TreeGrafter"/>
</dbReference>
<dbReference type="Pfam" id="PF09339">
    <property type="entry name" value="HTH_IclR"/>
    <property type="match status" value="1"/>
</dbReference>
<evidence type="ECO:0000256" key="5">
    <source>
        <dbReference type="ARBA" id="ARBA00058938"/>
    </source>
</evidence>
<dbReference type="InterPro" id="IPR005471">
    <property type="entry name" value="Tscrpt_reg_IclR_N"/>
</dbReference>
<sequence>MPSGTPQAHSSGAHRSAADQRSSATKVLDVLTALSDHPGPHRLTDLALSTGLAKATVYRMLQSLVERGFVVTGPGSRYAIGPRFLGIANAALVDAPWHKIVRSGLEQLRAATGMSAHFAQPYGKRTVIVDSAESTDPFGLPARPGRSDDVTSTAFGQALDGHDAVLADDRDDPGVRSIAAPVFGADGQVLGAIGVAGTTFTLSDDATIDRISDLVTRTAGESSAVLGAYRRRDGVG</sequence>
<dbReference type="OrthoDB" id="8479143at2"/>
<gene>
    <name evidence="9" type="ORF">SAMN04489812_5275</name>
</gene>
<dbReference type="STRING" id="630515.SAMN04489812_5275"/>
<evidence type="ECO:0000256" key="4">
    <source>
        <dbReference type="ARBA" id="ARBA00023163"/>
    </source>
</evidence>
<keyword evidence="2" id="KW-0805">Transcription regulation</keyword>
<dbReference type="AlphaFoldDB" id="A0A1H1ZK61"/>
<dbReference type="InterPro" id="IPR014757">
    <property type="entry name" value="Tscrpt_reg_IclR_C"/>
</dbReference>
<dbReference type="InterPro" id="IPR029016">
    <property type="entry name" value="GAF-like_dom_sf"/>
</dbReference>
<dbReference type="GO" id="GO:0006071">
    <property type="term" value="P:glycerol metabolic process"/>
    <property type="evidence" value="ECO:0007669"/>
    <property type="project" value="UniProtKB-KW"/>
</dbReference>
<dbReference type="InterPro" id="IPR050707">
    <property type="entry name" value="HTH_MetabolicPath_Reg"/>
</dbReference>
<accession>A0A1H1ZK61</accession>
<comment type="function">
    <text evidence="5">May be an activator protein for the gylABX operon.</text>
</comment>
<evidence type="ECO:0000256" key="2">
    <source>
        <dbReference type="ARBA" id="ARBA00023015"/>
    </source>
</evidence>
<dbReference type="Gene3D" id="3.30.450.40">
    <property type="match status" value="2"/>
</dbReference>
<dbReference type="SMART" id="SM00346">
    <property type="entry name" value="HTH_ICLR"/>
    <property type="match status" value="1"/>
</dbReference>
<dbReference type="GO" id="GO:0003677">
    <property type="term" value="F:DNA binding"/>
    <property type="evidence" value="ECO:0007669"/>
    <property type="project" value="UniProtKB-KW"/>
</dbReference>
<feature type="domain" description="HTH iclR-type" evidence="8">
    <location>
        <begin position="21"/>
        <end position="82"/>
    </location>
</feature>
<dbReference type="PANTHER" id="PTHR30136">
    <property type="entry name" value="HELIX-TURN-HELIX TRANSCRIPTIONAL REGULATOR, ICLR FAMILY"/>
    <property type="match status" value="1"/>
</dbReference>
<dbReference type="GO" id="GO:0003700">
    <property type="term" value="F:DNA-binding transcription factor activity"/>
    <property type="evidence" value="ECO:0007669"/>
    <property type="project" value="TreeGrafter"/>
</dbReference>
<keyword evidence="10" id="KW-1185">Reference proteome</keyword>
<dbReference type="Gene3D" id="1.10.10.10">
    <property type="entry name" value="Winged helix-like DNA-binding domain superfamily/Winged helix DNA-binding domain"/>
    <property type="match status" value="1"/>
</dbReference>
<dbReference type="Pfam" id="PF01614">
    <property type="entry name" value="IclR_C"/>
    <property type="match status" value="1"/>
</dbReference>
<evidence type="ECO:0000256" key="6">
    <source>
        <dbReference type="ARBA" id="ARBA00070406"/>
    </source>
</evidence>
<dbReference type="SUPFAM" id="SSF55781">
    <property type="entry name" value="GAF domain-like"/>
    <property type="match status" value="1"/>
</dbReference>
<name>A0A1H1ZK61_9ACTN</name>
<dbReference type="FunFam" id="1.10.10.10:FF:000056">
    <property type="entry name" value="IclR family transcriptional regulator"/>
    <property type="match status" value="1"/>
</dbReference>
<evidence type="ECO:0000259" key="8">
    <source>
        <dbReference type="PROSITE" id="PS51077"/>
    </source>
</evidence>
<dbReference type="InterPro" id="IPR036390">
    <property type="entry name" value="WH_DNA-bd_sf"/>
</dbReference>
<keyword evidence="3 9" id="KW-0238">DNA-binding</keyword>
<keyword evidence="4" id="KW-0804">Transcription</keyword>
<feature type="compositionally biased region" description="Polar residues" evidence="7">
    <location>
        <begin position="1"/>
        <end position="10"/>
    </location>
</feature>
<dbReference type="Proteomes" id="UP000199103">
    <property type="component" value="Chromosome I"/>
</dbReference>
<evidence type="ECO:0000256" key="7">
    <source>
        <dbReference type="SAM" id="MobiDB-lite"/>
    </source>
</evidence>
<feature type="region of interest" description="Disordered" evidence="7">
    <location>
        <begin position="1"/>
        <end position="21"/>
    </location>
</feature>
<protein>
    <recommendedName>
        <fullName evidence="6">Glycerol operon regulatory protein</fullName>
    </recommendedName>
</protein>